<feature type="transmembrane region" description="Helical" evidence="1">
    <location>
        <begin position="13"/>
        <end position="32"/>
    </location>
</feature>
<keyword evidence="1" id="KW-0812">Transmembrane</keyword>
<keyword evidence="2" id="KW-0808">Transferase</keyword>
<organism evidence="2 3">
    <name type="scientific">Dickeya undicola</name>
    <dbReference type="NCBI Taxonomy" id="1577887"/>
    <lineage>
        <taxon>Bacteria</taxon>
        <taxon>Pseudomonadati</taxon>
        <taxon>Pseudomonadota</taxon>
        <taxon>Gammaproteobacteria</taxon>
        <taxon>Enterobacterales</taxon>
        <taxon>Pectobacteriaceae</taxon>
        <taxon>Dickeya</taxon>
    </lineage>
</organism>
<dbReference type="CDD" id="cd18773">
    <property type="entry name" value="PDC1_HK_sensor"/>
    <property type="match status" value="1"/>
</dbReference>
<feature type="transmembrane region" description="Helical" evidence="1">
    <location>
        <begin position="202"/>
        <end position="224"/>
    </location>
</feature>
<gene>
    <name evidence="2" type="ORF">EF878_19260</name>
</gene>
<evidence type="ECO:0000256" key="1">
    <source>
        <dbReference type="SAM" id="Phobius"/>
    </source>
</evidence>
<keyword evidence="1" id="KW-0472">Membrane</keyword>
<reference evidence="2 3" key="1">
    <citation type="submission" date="2018-11" db="EMBL/GenBank/DDBJ databases">
        <title>Characterization of surface water Dickeya isolates.</title>
        <authorList>
            <person name="Van Gijsegem F."/>
            <person name="Pedron J."/>
        </authorList>
    </citation>
    <scope>NUCLEOTIDE SEQUENCE [LARGE SCALE GENOMIC DNA]</scope>
    <source>
        <strain evidence="2 3">FVG1-MFV-O17</strain>
    </source>
</reference>
<name>A0A3N0FS82_9GAMM</name>
<keyword evidence="1" id="KW-1133">Transmembrane helix</keyword>
<keyword evidence="2" id="KW-0418">Kinase</keyword>
<proteinExistence type="predicted"/>
<protein>
    <submittedName>
        <fullName evidence="2">Histidine kinase</fullName>
    </submittedName>
</protein>
<comment type="caution">
    <text evidence="2">The sequence shown here is derived from an EMBL/GenBank/DDBJ whole genome shotgun (WGS) entry which is preliminary data.</text>
</comment>
<dbReference type="SUPFAM" id="SSF103190">
    <property type="entry name" value="Sensory domain-like"/>
    <property type="match status" value="1"/>
</dbReference>
<dbReference type="GO" id="GO:0016301">
    <property type="term" value="F:kinase activity"/>
    <property type="evidence" value="ECO:0007669"/>
    <property type="project" value="UniProtKB-KW"/>
</dbReference>
<evidence type="ECO:0000313" key="3">
    <source>
        <dbReference type="Proteomes" id="UP000276061"/>
    </source>
</evidence>
<sequence>MSVSPSRAALAEALFASLIFIGVLGFSTYMVYHKSISTLEQEIKIGLMSNVRSAASTLSGKLHQGITARTRRDAPVYKKLAIQLERIRQASQDVRYIYTTVLDQDKVRFVVNPSPQNDNDGDGLPDLPPALMQAYDNAPSELVEALRERKVSVSDQPYQDEWGSFISAYAPFYDQQGKFCGVLAMDLELSSFYQRLESLNQVFRKAISTILFLGLVVGLAVWWMRRSSQQVRAQLASREQAYSALLHATSPSQLERLYDWPLPLLFLRGGDHDRPPLSLATVMADPALMDGTEAQQARLDEWWRNAAPSLLPCPDSVLAIAPSDALEAYFAPDYCLRFWQQSFQLWRQLAQQPLTIEVSLREEALLHWVWDVRLTRCGEPNSSLAEEPGWWQRFLSWQAEAESMQVTICQVTRGQLLLNWRVPKYPEAL</sequence>
<dbReference type="InterPro" id="IPR029151">
    <property type="entry name" value="Sensor-like_sf"/>
</dbReference>
<dbReference type="Gene3D" id="3.30.450.20">
    <property type="entry name" value="PAS domain"/>
    <property type="match status" value="1"/>
</dbReference>
<evidence type="ECO:0000313" key="2">
    <source>
        <dbReference type="EMBL" id="RNM02810.1"/>
    </source>
</evidence>
<dbReference type="EMBL" id="RJLR01000042">
    <property type="protein sequence ID" value="RNM02810.1"/>
    <property type="molecule type" value="Genomic_DNA"/>
</dbReference>
<accession>A0A3N0FS82</accession>
<dbReference type="Proteomes" id="UP000276061">
    <property type="component" value="Unassembled WGS sequence"/>
</dbReference>
<dbReference type="OrthoDB" id="6433952at2"/>
<dbReference type="RefSeq" id="WP_123253298.1">
    <property type="nucleotide sequence ID" value="NZ_RJLR01000042.1"/>
</dbReference>
<dbReference type="AlphaFoldDB" id="A0A3N0FS82"/>